<evidence type="ECO:0000313" key="2">
    <source>
        <dbReference type="Proteomes" id="UP000271708"/>
    </source>
</evidence>
<keyword evidence="1" id="KW-0614">Plasmid</keyword>
<gene>
    <name evidence="1" type="ORF">EEW87_17495</name>
</gene>
<evidence type="ECO:0000313" key="1">
    <source>
        <dbReference type="EMBL" id="QGX08799.1"/>
    </source>
</evidence>
<proteinExistence type="predicted"/>
<dbReference type="EMBL" id="CP046475">
    <property type="protein sequence ID" value="QGX08799.1"/>
    <property type="molecule type" value="Genomic_DNA"/>
</dbReference>
<dbReference type="KEGG" id="jme:EEW87_17495"/>
<organism evidence="1 2">
    <name type="scientific">Janibacter melonis</name>
    <dbReference type="NCBI Taxonomy" id="262209"/>
    <lineage>
        <taxon>Bacteria</taxon>
        <taxon>Bacillati</taxon>
        <taxon>Actinomycetota</taxon>
        <taxon>Actinomycetes</taxon>
        <taxon>Micrococcales</taxon>
        <taxon>Intrasporangiaceae</taxon>
        <taxon>Janibacter</taxon>
    </lineage>
</organism>
<geneLocation type="plasmid" evidence="1">
    <name>unnamed</name>
</geneLocation>
<dbReference type="Pfam" id="PF15892">
    <property type="entry name" value="BNR_4"/>
    <property type="match status" value="1"/>
</dbReference>
<dbReference type="AlphaFoldDB" id="A0A650GFI1"/>
<reference evidence="1 2" key="1">
    <citation type="submission" date="2019-11" db="EMBL/GenBank/DDBJ databases">
        <title>Complete Genome Sequence of Janibacter melonis M714.</title>
        <authorList>
            <person name="Zhao Q."/>
        </authorList>
    </citation>
    <scope>NUCLEOTIDE SEQUENCE [LARGE SCALE GENOMIC DNA]</scope>
    <source>
        <strain evidence="1 2">M714</strain>
        <plasmid evidence="1 2">unnamed</plasmid>
    </source>
</reference>
<name>A0A650GFI1_9MICO</name>
<accession>A0A650GFI1</accession>
<sequence length="683" mass="74309">MLHQMQLSCRMHCAPGGVFRRATYDLMGVRRVFSSRLSLRRGALPALVVTAVAGAILVPAAGAPAASAAAPGGVSSSPGERNVEGRDFVTVRRGGKVLTVPTDLGGTGSLPAAVPSTKVNVSGSPIVAQGTRAAARSISPADGGSIETPDGEVVKAPMRAGVRRTQLVADGTWSWYMNPRALTTRAATYVGTTSTKGDIEVTRVSKAKHALQHARVARIDAALGRGVADDHASPSLLQTGDGRIAAFWSGHASTEVQYRVSTSADAMDFRPVQRLAGSGVAHRMATYTQVHYLRGDSHPYWLLTRLRNPDDNRNDWYLTRSKDLRMWTPAVQLFTNPYPKDVSKGWSYMKFVSDGQGTLDIAVTDGDPVNLATNSQFHIRYQDGVFSRSDGQPIRAMSDLRSSPMDPREGTLIYNGSSAEGPARVYDIQRDPEGRLALAMTTNFKPEGAPKASSYKWFVMTNGEWVGRTLIHGAEFAQGYDLVPGSTTRALLVNPGPTEQGRVQEWWSDDAGSTWTYRDVTPVADDRYRNPMSPWTPDAGNLRADSTITALWSAGRWDSWTDFDQAAMIETTSYRPVQLIGSTVKEGQWHARVRFLAREGVGGPPAARSVVEVTRTFPKARKYHSSDWSYRKYSAKTVTTSYTTTGSTRSLSMYAPRGTTVRVKVVAGVQNWGAGQLPTTRMR</sequence>
<protein>
    <submittedName>
        <fullName evidence="1">Uncharacterized protein</fullName>
    </submittedName>
</protein>
<dbReference type="Proteomes" id="UP000271708">
    <property type="component" value="Plasmid unnamed"/>
</dbReference>